<protein>
    <submittedName>
        <fullName evidence="2">Uncharacterized protein</fullName>
    </submittedName>
</protein>
<dbReference type="AlphaFoldDB" id="A0A7S3Q9W9"/>
<sequence>MISLSAMRGNSRVATISARISKTLICSKKVKLAPYYNVRNFASSSNENENDDGGNSVIYEGPFASLSLRLKRISFTSACASIAGIPLLFTLQTNIPPSGQIAVGGTAILAACGSTAALNFCFGPYVEKLEWIPVRQCSTSTPSSSDKEGEDNNVNDDKSSQEDLLKSCGQNMKMLLKATTRGYSSMQSEVVFNPFSNSSNISFGKDGTLVETDKDADADADASTSANNDIDAGTDSTTSTDYEVVHHPQSYRPFCNFIAKGKPLFVHPDLVHDEQIRMLLLGHAKVDLESSTDEDKKTAAGNNKKDPDDEFL</sequence>
<evidence type="ECO:0000313" key="2">
    <source>
        <dbReference type="EMBL" id="CAE0470754.1"/>
    </source>
</evidence>
<dbReference type="GO" id="GO:0033615">
    <property type="term" value="P:mitochondrial proton-transporting ATP synthase complex assembly"/>
    <property type="evidence" value="ECO:0007669"/>
    <property type="project" value="TreeGrafter"/>
</dbReference>
<feature type="region of interest" description="Disordered" evidence="1">
    <location>
        <begin position="216"/>
        <end position="237"/>
    </location>
</feature>
<dbReference type="PANTHER" id="PTHR13281">
    <property type="entry name" value="TRANSMEMBRANE PROTEIN 70, MITOCHONDRIAL"/>
    <property type="match status" value="1"/>
</dbReference>
<feature type="region of interest" description="Disordered" evidence="1">
    <location>
        <begin position="289"/>
        <end position="312"/>
    </location>
</feature>
<proteinExistence type="predicted"/>
<evidence type="ECO:0000256" key="1">
    <source>
        <dbReference type="SAM" id="MobiDB-lite"/>
    </source>
</evidence>
<feature type="compositionally biased region" description="Low complexity" evidence="1">
    <location>
        <begin position="221"/>
        <end position="231"/>
    </location>
</feature>
<dbReference type="EMBL" id="HBIO01020262">
    <property type="protein sequence ID" value="CAE0470754.1"/>
    <property type="molecule type" value="Transcribed_RNA"/>
</dbReference>
<reference evidence="2" key="1">
    <citation type="submission" date="2021-01" db="EMBL/GenBank/DDBJ databases">
        <authorList>
            <person name="Corre E."/>
            <person name="Pelletier E."/>
            <person name="Niang G."/>
            <person name="Scheremetjew M."/>
            <person name="Finn R."/>
            <person name="Kale V."/>
            <person name="Holt S."/>
            <person name="Cochrane G."/>
            <person name="Meng A."/>
            <person name="Brown T."/>
            <person name="Cohen L."/>
        </authorList>
    </citation>
    <scope>NUCLEOTIDE SEQUENCE</scope>
    <source>
        <strain evidence="2">MM31A-1</strain>
    </source>
</reference>
<accession>A0A7S3Q9W9</accession>
<dbReference type="PANTHER" id="PTHR13281:SF0">
    <property type="entry name" value="TRANSMEMBRANE PROTEIN 70, MITOCHONDRIAL"/>
    <property type="match status" value="1"/>
</dbReference>
<dbReference type="GO" id="GO:0031966">
    <property type="term" value="C:mitochondrial membrane"/>
    <property type="evidence" value="ECO:0007669"/>
    <property type="project" value="TreeGrafter"/>
</dbReference>
<organism evidence="2">
    <name type="scientific">Chaetoceros debilis</name>
    <dbReference type="NCBI Taxonomy" id="122233"/>
    <lineage>
        <taxon>Eukaryota</taxon>
        <taxon>Sar</taxon>
        <taxon>Stramenopiles</taxon>
        <taxon>Ochrophyta</taxon>
        <taxon>Bacillariophyta</taxon>
        <taxon>Coscinodiscophyceae</taxon>
        <taxon>Chaetocerotophycidae</taxon>
        <taxon>Chaetocerotales</taxon>
        <taxon>Chaetocerotaceae</taxon>
        <taxon>Chaetoceros</taxon>
    </lineage>
</organism>
<name>A0A7S3Q9W9_9STRA</name>
<dbReference type="InterPro" id="IPR009724">
    <property type="entry name" value="TMEM70"/>
</dbReference>
<gene>
    <name evidence="2" type="ORF">CDEB00056_LOCUS15607</name>
</gene>
<feature type="region of interest" description="Disordered" evidence="1">
    <location>
        <begin position="137"/>
        <end position="162"/>
    </location>
</feature>